<keyword evidence="3" id="KW-0808">Transferase</keyword>
<dbReference type="PANTHER" id="PTHR43667">
    <property type="entry name" value="CYCLOPROPANE-FATTY-ACYL-PHOSPHOLIPID SYNTHASE"/>
    <property type="match status" value="1"/>
</dbReference>
<protein>
    <submittedName>
        <fullName evidence="6">Cyclopropane-fatty-acyl-phospholipid synthase family protein</fullName>
    </submittedName>
</protein>
<dbReference type="InterPro" id="IPR003333">
    <property type="entry name" value="CMAS"/>
</dbReference>
<evidence type="ECO:0000256" key="1">
    <source>
        <dbReference type="ARBA" id="ARBA00010815"/>
    </source>
</evidence>
<evidence type="ECO:0000256" key="4">
    <source>
        <dbReference type="ARBA" id="ARBA00022691"/>
    </source>
</evidence>
<dbReference type="CDD" id="cd02440">
    <property type="entry name" value="AdoMet_MTases"/>
    <property type="match status" value="1"/>
</dbReference>
<evidence type="ECO:0000256" key="2">
    <source>
        <dbReference type="ARBA" id="ARBA00022603"/>
    </source>
</evidence>
<dbReference type="RefSeq" id="WP_259624251.1">
    <property type="nucleotide sequence ID" value="NZ_JANYMP010000007.1"/>
</dbReference>
<keyword evidence="5" id="KW-0443">Lipid metabolism</keyword>
<dbReference type="PIRSF" id="PIRSF003085">
    <property type="entry name" value="CMAS"/>
    <property type="match status" value="1"/>
</dbReference>
<keyword evidence="2" id="KW-0489">Methyltransferase</keyword>
<dbReference type="InterPro" id="IPR050723">
    <property type="entry name" value="CFA/CMAS"/>
</dbReference>
<dbReference type="PANTHER" id="PTHR43667:SF2">
    <property type="entry name" value="FATTY ACID C-METHYL TRANSFERASE"/>
    <property type="match status" value="1"/>
</dbReference>
<keyword evidence="4" id="KW-0949">S-adenosyl-L-methionine</keyword>
<evidence type="ECO:0000256" key="5">
    <source>
        <dbReference type="ARBA" id="ARBA00023098"/>
    </source>
</evidence>
<comment type="similarity">
    <text evidence="1">Belongs to the CFA/CMAS family.</text>
</comment>
<keyword evidence="7" id="KW-1185">Reference proteome</keyword>
<accession>A0A9X2VLD8</accession>
<dbReference type="GO" id="GO:0008168">
    <property type="term" value="F:methyltransferase activity"/>
    <property type="evidence" value="ECO:0007669"/>
    <property type="project" value="UniProtKB-KW"/>
</dbReference>
<evidence type="ECO:0000256" key="3">
    <source>
        <dbReference type="ARBA" id="ARBA00022679"/>
    </source>
</evidence>
<dbReference type="GO" id="GO:0008610">
    <property type="term" value="P:lipid biosynthetic process"/>
    <property type="evidence" value="ECO:0007669"/>
    <property type="project" value="InterPro"/>
</dbReference>
<name>A0A9X2VLD8_9PSEU</name>
<evidence type="ECO:0000313" key="7">
    <source>
        <dbReference type="Proteomes" id="UP001141259"/>
    </source>
</evidence>
<dbReference type="EMBL" id="JANYMP010000007">
    <property type="protein sequence ID" value="MCS7478750.1"/>
    <property type="molecule type" value="Genomic_DNA"/>
</dbReference>
<dbReference type="InterPro" id="IPR029063">
    <property type="entry name" value="SAM-dependent_MTases_sf"/>
</dbReference>
<dbReference type="SUPFAM" id="SSF53335">
    <property type="entry name" value="S-adenosyl-L-methionine-dependent methyltransferases"/>
    <property type="match status" value="1"/>
</dbReference>
<proteinExistence type="inferred from homology"/>
<comment type="caution">
    <text evidence="6">The sequence shown here is derived from an EMBL/GenBank/DDBJ whole genome shotgun (WGS) entry which is preliminary data.</text>
</comment>
<dbReference type="Pfam" id="PF02353">
    <property type="entry name" value="CMAS"/>
    <property type="match status" value="1"/>
</dbReference>
<dbReference type="Gene3D" id="3.40.50.150">
    <property type="entry name" value="Vaccinia Virus protein VP39"/>
    <property type="match status" value="1"/>
</dbReference>
<organism evidence="6 7">
    <name type="scientific">Umezawaea endophytica</name>
    <dbReference type="NCBI Taxonomy" id="1654476"/>
    <lineage>
        <taxon>Bacteria</taxon>
        <taxon>Bacillati</taxon>
        <taxon>Actinomycetota</taxon>
        <taxon>Actinomycetes</taxon>
        <taxon>Pseudonocardiales</taxon>
        <taxon>Pseudonocardiaceae</taxon>
        <taxon>Umezawaea</taxon>
    </lineage>
</organism>
<reference evidence="6" key="1">
    <citation type="submission" date="2022-08" db="EMBL/GenBank/DDBJ databases">
        <authorList>
            <person name="Tistechok S."/>
            <person name="Samborskyy M."/>
            <person name="Roman I."/>
        </authorList>
    </citation>
    <scope>NUCLEOTIDE SEQUENCE</scope>
    <source>
        <strain evidence="6">DSM 103496</strain>
    </source>
</reference>
<gene>
    <name evidence="6" type="ORF">NZH93_17970</name>
</gene>
<dbReference type="GO" id="GO:0032259">
    <property type="term" value="P:methylation"/>
    <property type="evidence" value="ECO:0007669"/>
    <property type="project" value="UniProtKB-KW"/>
</dbReference>
<sequence>MTTYPADSRESLAHPTRLPVRAWIAERLFRSMAGPLAIRVVFPGGGWIGRGGPDSPVMRIVRPADLFRRIAAHGSIGFGEAYMAGDWTTTDLVAVLAVFTARLRRSVNPPARALRRWIGPHRPRGESNTVAGARSNIHRHYDLSNELFEAFLDESMTYSSAWFGPDDDLHAAQLRKIDGILDYACVRPGSTVLEIGTGWGSLAIRAAERGARVTTMTISQEQHLLARQRVRDAGAADSVRLLLQDYRSATGCYDAVVSVEMVEAVGAEYWPEYFQALHRLVRPGGRVALQAITMPHDRMLIMKDTYTWIQKYIFPGGQLLSLREIHRQATLAGLRVTAGRSLGGDYARTLREWRHRFTAQADRVSALGFDEAFRLTWDFYLAYSEGGFRVGYLDVWQLQLERHQRLTPYRPDMAVGERS</sequence>
<dbReference type="AlphaFoldDB" id="A0A9X2VLD8"/>
<evidence type="ECO:0000313" key="6">
    <source>
        <dbReference type="EMBL" id="MCS7478750.1"/>
    </source>
</evidence>
<dbReference type="Proteomes" id="UP001141259">
    <property type="component" value="Unassembled WGS sequence"/>
</dbReference>